<dbReference type="InterPro" id="IPR050425">
    <property type="entry name" value="NAD(P)_dehydrat-like"/>
</dbReference>
<dbReference type="PANTHER" id="PTHR10366">
    <property type="entry name" value="NAD DEPENDENT EPIMERASE/DEHYDRATASE"/>
    <property type="match status" value="1"/>
</dbReference>
<proteinExistence type="inferred from homology"/>
<dbReference type="AlphaFoldDB" id="E5A165"/>
<keyword evidence="1" id="KW-0560">Oxidoreductase</keyword>
<evidence type="ECO:0000256" key="1">
    <source>
        <dbReference type="ARBA" id="ARBA00023002"/>
    </source>
</evidence>
<evidence type="ECO:0000313" key="4">
    <source>
        <dbReference type="EMBL" id="CBX97521.1"/>
    </source>
</evidence>
<organism evidence="5">
    <name type="scientific">Leptosphaeria maculans (strain JN3 / isolate v23.1.3 / race Av1-4-5-6-7-8)</name>
    <name type="common">Blackleg fungus</name>
    <name type="synonym">Phoma lingam</name>
    <dbReference type="NCBI Taxonomy" id="985895"/>
    <lineage>
        <taxon>Eukaryota</taxon>
        <taxon>Fungi</taxon>
        <taxon>Dikarya</taxon>
        <taxon>Ascomycota</taxon>
        <taxon>Pezizomycotina</taxon>
        <taxon>Dothideomycetes</taxon>
        <taxon>Pleosporomycetidae</taxon>
        <taxon>Pleosporales</taxon>
        <taxon>Pleosporineae</taxon>
        <taxon>Leptosphaeriaceae</taxon>
        <taxon>Plenodomus</taxon>
        <taxon>Plenodomus lingam/Leptosphaeria maculans species complex</taxon>
    </lineage>
</organism>
<dbReference type="EMBL" id="FP929131">
    <property type="protein sequence ID" value="CBX97521.1"/>
    <property type="molecule type" value="Genomic_DNA"/>
</dbReference>
<dbReference type="Gene3D" id="3.40.50.720">
    <property type="entry name" value="NAD(P)-binding Rossmann-like Domain"/>
    <property type="match status" value="1"/>
</dbReference>
<name>E5A165_LEPMJ</name>
<dbReference type="InterPro" id="IPR001509">
    <property type="entry name" value="Epimerase_deHydtase"/>
</dbReference>
<sequence>MAMWGHGSKGNLLEPHEITGANGTIGYACLVYALKTGYRVRCIVRRESAIQAIRSGPSAQRYSECIEYAIVSDNAAPGAYDEAVAGAHYIVHIAGAWPVPAQTLHPEHDIYHPFINSTKGMIEAATKSGTVRRIVFTQAGAGLVNSEDGDTLGAGMEQVLDGTWPFLSRPVSTTDSVLENVNVNAASLAFRPPLTSVHNAYCSAKAQCMSYLDHLRRSNTLPFSIAQVIPGTVIGPSELTTSATQALAQLDRQSKALLFDNVKPRYAFGFVHLEDCARIHIEALDEEKSGSKDLPKWFIAAATEQPGQTGAEVWYAAADMIEREFGQEIDRGTFKVGRSKTPLNMPFRADSRLTERLLLQGEKIQ</sequence>
<dbReference type="Pfam" id="PF01370">
    <property type="entry name" value="Epimerase"/>
    <property type="match status" value="1"/>
</dbReference>
<dbReference type="STRING" id="985895.E5A165"/>
<evidence type="ECO:0000313" key="5">
    <source>
        <dbReference type="Proteomes" id="UP000002668"/>
    </source>
</evidence>
<dbReference type="eggNOG" id="KOG1502">
    <property type="taxonomic scope" value="Eukaryota"/>
</dbReference>
<dbReference type="Proteomes" id="UP000002668">
    <property type="component" value="Genome"/>
</dbReference>
<dbReference type="HOGENOM" id="CLU_007383_9_2_1"/>
<dbReference type="OMA" id="HIAGAWP"/>
<dbReference type="SUPFAM" id="SSF51735">
    <property type="entry name" value="NAD(P)-binding Rossmann-fold domains"/>
    <property type="match status" value="1"/>
</dbReference>
<dbReference type="PANTHER" id="PTHR10366:SF564">
    <property type="entry name" value="STEROL-4-ALPHA-CARBOXYLATE 3-DEHYDROGENASE, DECARBOXYLATING"/>
    <property type="match status" value="1"/>
</dbReference>
<keyword evidence="5" id="KW-1185">Reference proteome</keyword>
<comment type="similarity">
    <text evidence="2">Belongs to the NAD(P)-dependent epimerase/dehydratase family. Dihydroflavonol-4-reductase subfamily.</text>
</comment>
<accession>E5A165</accession>
<protein>
    <recommendedName>
        <fullName evidence="3">NAD-dependent epimerase/dehydratase domain-containing protein</fullName>
    </recommendedName>
</protein>
<evidence type="ECO:0000256" key="2">
    <source>
        <dbReference type="ARBA" id="ARBA00023445"/>
    </source>
</evidence>
<feature type="domain" description="NAD-dependent epimerase/dehydratase" evidence="3">
    <location>
        <begin position="18"/>
        <end position="137"/>
    </location>
</feature>
<dbReference type="GO" id="GO:0016616">
    <property type="term" value="F:oxidoreductase activity, acting on the CH-OH group of donors, NAD or NADP as acceptor"/>
    <property type="evidence" value="ECO:0007669"/>
    <property type="project" value="TreeGrafter"/>
</dbReference>
<dbReference type="OrthoDB" id="2735536at2759"/>
<gene>
    <name evidence="4" type="ORF">LEMA_P106520.1</name>
</gene>
<evidence type="ECO:0000259" key="3">
    <source>
        <dbReference type="Pfam" id="PF01370"/>
    </source>
</evidence>
<dbReference type="InParanoid" id="E5A165"/>
<dbReference type="VEuPathDB" id="FungiDB:LEMA_P106520.1"/>
<reference evidence="5" key="1">
    <citation type="journal article" date="2011" name="Nat. Commun.">
        <title>Effector diversification within compartments of the Leptosphaeria maculans genome affected by Repeat-Induced Point mutations.</title>
        <authorList>
            <person name="Rouxel T."/>
            <person name="Grandaubert J."/>
            <person name="Hane J.K."/>
            <person name="Hoede C."/>
            <person name="van de Wouw A.P."/>
            <person name="Couloux A."/>
            <person name="Dominguez V."/>
            <person name="Anthouard V."/>
            <person name="Bally P."/>
            <person name="Bourras S."/>
            <person name="Cozijnsen A.J."/>
            <person name="Ciuffetti L.M."/>
            <person name="Degrave A."/>
            <person name="Dilmaghani A."/>
            <person name="Duret L."/>
            <person name="Fudal I."/>
            <person name="Goodwin S.B."/>
            <person name="Gout L."/>
            <person name="Glaser N."/>
            <person name="Linglin J."/>
            <person name="Kema G.H.J."/>
            <person name="Lapalu N."/>
            <person name="Lawrence C.B."/>
            <person name="May K."/>
            <person name="Meyer M."/>
            <person name="Ollivier B."/>
            <person name="Poulain J."/>
            <person name="Schoch C.L."/>
            <person name="Simon A."/>
            <person name="Spatafora J.W."/>
            <person name="Stachowiak A."/>
            <person name="Turgeon B.G."/>
            <person name="Tyler B.M."/>
            <person name="Vincent D."/>
            <person name="Weissenbach J."/>
            <person name="Amselem J."/>
            <person name="Quesneville H."/>
            <person name="Oliver R.P."/>
            <person name="Wincker P."/>
            <person name="Balesdent M.-H."/>
            <person name="Howlett B.J."/>
        </authorList>
    </citation>
    <scope>NUCLEOTIDE SEQUENCE [LARGE SCALE GENOMIC DNA]</scope>
    <source>
        <strain evidence="5">JN3 / isolate v23.1.3 / race Av1-4-5-6-7-8</strain>
    </source>
</reference>
<dbReference type="InterPro" id="IPR036291">
    <property type="entry name" value="NAD(P)-bd_dom_sf"/>
</dbReference>